<protein>
    <submittedName>
        <fullName evidence="1">Heptaprenyl diphosphate synthase component 1</fullName>
    </submittedName>
</protein>
<evidence type="ECO:0000313" key="1">
    <source>
        <dbReference type="EMBL" id="WLV23445.1"/>
    </source>
</evidence>
<evidence type="ECO:0000313" key="2">
    <source>
        <dbReference type="Proteomes" id="UP001180087"/>
    </source>
</evidence>
<dbReference type="InterPro" id="IPR009920">
    <property type="entry name" value="HEPPP_synth_su1"/>
</dbReference>
<accession>A0ABY9KRP2</accession>
<name>A0ABY9KRP2_9BACI</name>
<gene>
    <name evidence="1" type="ORF">QR721_07190</name>
</gene>
<sequence>MSQEIGILKHTIKKHMENYYLDLHLDQPLLFEEGLRVLSKVFDSAPAYKEEKIAYIIPAMLVQTALDTHDSITVHNVEKKGEQAARSTQLTVLAGDYYSGLYYLLLSHSGDILFIRLLADAIKEINELKMELYHRQVASFTEFASYYGKIASRIVIRVAAFIGMDEQHCRQIEHYLEATSYLDEIAGSSDSGEEALYKLWLSGRSDVSIASYRKGREARLEDLLGDWRDGCLLADLYEEAAKRWQKMEEKRQAWKEG</sequence>
<organism evidence="1 2">
    <name type="scientific">Aciduricibacillus chroicocephali</name>
    <dbReference type="NCBI Taxonomy" id="3054939"/>
    <lineage>
        <taxon>Bacteria</taxon>
        <taxon>Bacillati</taxon>
        <taxon>Bacillota</taxon>
        <taxon>Bacilli</taxon>
        <taxon>Bacillales</taxon>
        <taxon>Bacillaceae</taxon>
        <taxon>Aciduricibacillus</taxon>
    </lineage>
</organism>
<reference evidence="1" key="1">
    <citation type="submission" date="2023-06" db="EMBL/GenBank/DDBJ databases">
        <title>A Treasure from Seagulls: Isolation and Description of Aciduricobacillus qingdaonensis gen. nov., sp. nov., a Rare Obligately Uric Acid-utilizing Member in the Family Bacillaceae.</title>
        <authorList>
            <person name="Liu W."/>
            <person name="Wang B."/>
        </authorList>
    </citation>
    <scope>NUCLEOTIDE SEQUENCE</scope>
    <source>
        <strain evidence="1">44XB</strain>
    </source>
</reference>
<keyword evidence="2" id="KW-1185">Reference proteome</keyword>
<dbReference type="Pfam" id="PF07307">
    <property type="entry name" value="HEPPP_synt_1"/>
    <property type="match status" value="1"/>
</dbReference>
<dbReference type="RefSeq" id="WP_348025512.1">
    <property type="nucleotide sequence ID" value="NZ_CP129113.1"/>
</dbReference>
<dbReference type="Proteomes" id="UP001180087">
    <property type="component" value="Chromosome"/>
</dbReference>
<proteinExistence type="predicted"/>
<dbReference type="EMBL" id="CP129113">
    <property type="protein sequence ID" value="WLV23445.1"/>
    <property type="molecule type" value="Genomic_DNA"/>
</dbReference>
<dbReference type="Gene3D" id="1.20.120.1450">
    <property type="match status" value="1"/>
</dbReference>